<protein>
    <submittedName>
        <fullName evidence="2">Photosystem reaction center subunit H</fullName>
    </submittedName>
</protein>
<dbReference type="KEGG" id="ccha:ELD05_06835"/>
<dbReference type="Gene3D" id="2.30.30.240">
    <property type="entry name" value="PRC-barrel domain"/>
    <property type="match status" value="1"/>
</dbReference>
<feature type="domain" description="PRC-barrel" evidence="1">
    <location>
        <begin position="82"/>
        <end position="146"/>
    </location>
</feature>
<keyword evidence="3" id="KW-1185">Reference proteome</keyword>
<accession>A0A3T0D5P1</accession>
<gene>
    <name evidence="2" type="ORF">ELD05_06835</name>
</gene>
<evidence type="ECO:0000313" key="2">
    <source>
        <dbReference type="EMBL" id="AZT90379.1"/>
    </source>
</evidence>
<dbReference type="AlphaFoldDB" id="A0A3T0D5P1"/>
<evidence type="ECO:0000313" key="3">
    <source>
        <dbReference type="Proteomes" id="UP000282930"/>
    </source>
</evidence>
<reference evidence="2 3" key="1">
    <citation type="submission" date="2018-12" db="EMBL/GenBank/DDBJ databases">
        <title>Genome sequence from the cellulolytic species, Caldicellulosiruptor changbaiensis.</title>
        <authorList>
            <person name="Blumer-Schuette S.E."/>
            <person name="Mendoza C."/>
        </authorList>
    </citation>
    <scope>NUCLEOTIDE SEQUENCE [LARGE SCALE GENOMIC DNA]</scope>
    <source>
        <strain evidence="2 3">CBS-Z</strain>
    </source>
</reference>
<sequence>MQVSFKRLKGRTAVLVDGRFLGNICNMFFLDSNIYGFQIQKNAIFRIPSNIYILANDVESVNNELLIVSRSVLYIEQSYLVKADEILSKEVIGEGGNLIGIVDDILFDSESLKITGYEVVESIWSYIKNKKIILSPEEIILKENKILS</sequence>
<dbReference type="Pfam" id="PF05239">
    <property type="entry name" value="PRC"/>
    <property type="match status" value="1"/>
</dbReference>
<dbReference type="InterPro" id="IPR011033">
    <property type="entry name" value="PRC_barrel-like_sf"/>
</dbReference>
<dbReference type="SUPFAM" id="SSF50346">
    <property type="entry name" value="PRC-barrel domain"/>
    <property type="match status" value="1"/>
</dbReference>
<dbReference type="InterPro" id="IPR027275">
    <property type="entry name" value="PRC-brl_dom"/>
</dbReference>
<evidence type="ECO:0000259" key="1">
    <source>
        <dbReference type="Pfam" id="PF05239"/>
    </source>
</evidence>
<dbReference type="Proteomes" id="UP000282930">
    <property type="component" value="Chromosome"/>
</dbReference>
<dbReference type="EMBL" id="CP034791">
    <property type="protein sequence ID" value="AZT90379.1"/>
    <property type="molecule type" value="Genomic_DNA"/>
</dbReference>
<name>A0A3T0D5P1_9FIRM</name>
<organism evidence="2 3">
    <name type="scientific">Caldicellulosiruptor changbaiensis</name>
    <dbReference type="NCBI Taxonomy" id="1222016"/>
    <lineage>
        <taxon>Bacteria</taxon>
        <taxon>Bacillati</taxon>
        <taxon>Bacillota</taxon>
        <taxon>Bacillota incertae sedis</taxon>
        <taxon>Caldicellulosiruptorales</taxon>
        <taxon>Caldicellulosiruptoraceae</taxon>
        <taxon>Caldicellulosiruptor</taxon>
    </lineage>
</organism>
<proteinExistence type="predicted"/>